<evidence type="ECO:0000256" key="1">
    <source>
        <dbReference type="SAM" id="MobiDB-lite"/>
    </source>
</evidence>
<dbReference type="EMBL" id="JBIQWL010000005">
    <property type="protein sequence ID" value="MFH8251578.1"/>
    <property type="molecule type" value="Genomic_DNA"/>
</dbReference>
<evidence type="ECO:0000313" key="3">
    <source>
        <dbReference type="EMBL" id="MFH8251578.1"/>
    </source>
</evidence>
<evidence type="ECO:0008006" key="5">
    <source>
        <dbReference type="Google" id="ProtNLM"/>
    </source>
</evidence>
<evidence type="ECO:0000256" key="2">
    <source>
        <dbReference type="SAM" id="Phobius"/>
    </source>
</evidence>
<reference evidence="3 4" key="1">
    <citation type="submission" date="2024-09" db="EMBL/GenBank/DDBJ databases">
        <authorList>
            <person name="Pan X."/>
        </authorList>
    </citation>
    <scope>NUCLEOTIDE SEQUENCE [LARGE SCALE GENOMIC DNA]</scope>
    <source>
        <strain evidence="3 4">B2969</strain>
    </source>
</reference>
<organism evidence="3 4">
    <name type="scientific">Microbacterium alkaliflavum</name>
    <dbReference type="NCBI Taxonomy" id="3248839"/>
    <lineage>
        <taxon>Bacteria</taxon>
        <taxon>Bacillati</taxon>
        <taxon>Actinomycetota</taxon>
        <taxon>Actinomycetes</taxon>
        <taxon>Micrococcales</taxon>
        <taxon>Microbacteriaceae</taxon>
        <taxon>Microbacterium</taxon>
    </lineage>
</organism>
<comment type="caution">
    <text evidence="3">The sequence shown here is derived from an EMBL/GenBank/DDBJ whole genome shotgun (WGS) entry which is preliminary data.</text>
</comment>
<feature type="compositionally biased region" description="Polar residues" evidence="1">
    <location>
        <begin position="231"/>
        <end position="243"/>
    </location>
</feature>
<feature type="transmembrane region" description="Helical" evidence="2">
    <location>
        <begin position="14"/>
        <end position="35"/>
    </location>
</feature>
<sequence length="333" mass="35348">MNIADTLRGLLRRWYIVFPGIILAIVLAGTAFLVVKPGYQRTATQLLLPGSGLVPEGATNPYLFLGGLTQAADIVVRSMRSEDGVGAVVADFPGTEVEVARDPTTSGPVLLLTVTAKSDAAAGESLDALLLRTAATLDRLQTEQNVKDIDRMSMTTLTEDQHSTLEQRSRVILSAGVGVGVVILTLLAASFVDGMARRAHVAGRTGGRKGSASPDGSPPEGADENEDSPGTGVSRSVDASPQTDDLAEFEDFRETEWLELADPLEPAPDLPEVESSPTGPTTKKRSQSGKRSDDSVADGELEEMLRTHDEETALSARRRDSRPGRSDVNSGEQ</sequence>
<keyword evidence="2" id="KW-1133">Transmembrane helix</keyword>
<keyword evidence="4" id="KW-1185">Reference proteome</keyword>
<dbReference type="Proteomes" id="UP001610861">
    <property type="component" value="Unassembled WGS sequence"/>
</dbReference>
<feature type="compositionally biased region" description="Basic and acidic residues" evidence="1">
    <location>
        <begin position="303"/>
        <end position="325"/>
    </location>
</feature>
<proteinExistence type="predicted"/>
<keyword evidence="2" id="KW-0472">Membrane</keyword>
<protein>
    <recommendedName>
        <fullName evidence="5">Capsular polysaccharide biosynthesis protein</fullName>
    </recommendedName>
</protein>
<name>A0ABW7QBR7_9MICO</name>
<gene>
    <name evidence="3" type="ORF">ACH3VR_14510</name>
</gene>
<keyword evidence="2" id="KW-0812">Transmembrane</keyword>
<feature type="transmembrane region" description="Helical" evidence="2">
    <location>
        <begin position="171"/>
        <end position="192"/>
    </location>
</feature>
<dbReference type="RefSeq" id="WP_397557033.1">
    <property type="nucleotide sequence ID" value="NZ_JBIQWL010000005.1"/>
</dbReference>
<accession>A0ABW7QBR7</accession>
<evidence type="ECO:0000313" key="4">
    <source>
        <dbReference type="Proteomes" id="UP001610861"/>
    </source>
</evidence>
<feature type="region of interest" description="Disordered" evidence="1">
    <location>
        <begin position="202"/>
        <end position="333"/>
    </location>
</feature>